<evidence type="ECO:0000313" key="2">
    <source>
        <dbReference type="EMBL" id="CAJ1079936.1"/>
    </source>
</evidence>
<evidence type="ECO:0000313" key="3">
    <source>
        <dbReference type="Proteomes" id="UP001178508"/>
    </source>
</evidence>
<dbReference type="AlphaFoldDB" id="A0AAV1H4E4"/>
<feature type="region of interest" description="Disordered" evidence="1">
    <location>
        <begin position="67"/>
        <end position="144"/>
    </location>
</feature>
<accession>A0AAV1H4E4</accession>
<sequence length="144" mass="16180">MVLGPHLKAAYPSMFTSTLKKRTSAKWIMHEVHPGSQTVWLTDEGWQKAIPKQTELCDISALDSFNKQRARGGHRGHRSGQRGLAQHPEEGVRKRGREGGGGESLERSYHWDQRVDTPEVKSGDPLYLRLNPADSKRTLSVTHS</sequence>
<organism evidence="2 3">
    <name type="scientific">Xyrichtys novacula</name>
    <name type="common">Pearly razorfish</name>
    <name type="synonym">Hemipteronotus novacula</name>
    <dbReference type="NCBI Taxonomy" id="13765"/>
    <lineage>
        <taxon>Eukaryota</taxon>
        <taxon>Metazoa</taxon>
        <taxon>Chordata</taxon>
        <taxon>Craniata</taxon>
        <taxon>Vertebrata</taxon>
        <taxon>Euteleostomi</taxon>
        <taxon>Actinopterygii</taxon>
        <taxon>Neopterygii</taxon>
        <taxon>Teleostei</taxon>
        <taxon>Neoteleostei</taxon>
        <taxon>Acanthomorphata</taxon>
        <taxon>Eupercaria</taxon>
        <taxon>Labriformes</taxon>
        <taxon>Labridae</taxon>
        <taxon>Xyrichtys</taxon>
    </lineage>
</organism>
<reference evidence="2" key="1">
    <citation type="submission" date="2023-08" db="EMBL/GenBank/DDBJ databases">
        <authorList>
            <person name="Alioto T."/>
            <person name="Alioto T."/>
            <person name="Gomez Garrido J."/>
        </authorList>
    </citation>
    <scope>NUCLEOTIDE SEQUENCE</scope>
</reference>
<dbReference type="EMBL" id="OY660882">
    <property type="protein sequence ID" value="CAJ1079936.1"/>
    <property type="molecule type" value="Genomic_DNA"/>
</dbReference>
<evidence type="ECO:0000256" key="1">
    <source>
        <dbReference type="SAM" id="MobiDB-lite"/>
    </source>
</evidence>
<proteinExistence type="predicted"/>
<dbReference type="Proteomes" id="UP001178508">
    <property type="component" value="Chromosome 19"/>
</dbReference>
<name>A0AAV1H4E4_XYRNO</name>
<gene>
    <name evidence="2" type="ORF">XNOV1_A015935</name>
</gene>
<keyword evidence="3" id="KW-1185">Reference proteome</keyword>
<feature type="compositionally biased region" description="Basic residues" evidence="1">
    <location>
        <begin position="68"/>
        <end position="80"/>
    </location>
</feature>
<protein>
    <submittedName>
        <fullName evidence="2">Uncharacterized protein</fullName>
    </submittedName>
</protein>
<feature type="compositionally biased region" description="Basic and acidic residues" evidence="1">
    <location>
        <begin position="87"/>
        <end position="122"/>
    </location>
</feature>